<accession>A0ACD4B121</accession>
<organism evidence="1 2">
    <name type="scientific">Cyanophage S-TIM5</name>
    <dbReference type="NCBI Taxonomy" id="1137745"/>
    <lineage>
        <taxon>Viruses</taxon>
        <taxon>Duplodnaviria</taxon>
        <taxon>Heunggongvirae</taxon>
        <taxon>Uroviricota</taxon>
        <taxon>Caudoviricetes</taxon>
        <taxon>Aurunvirus</taxon>
        <taxon>Aurunvirus STIM5</taxon>
    </lineage>
</organism>
<reference evidence="1 2" key="1">
    <citation type="journal article" date="2012" name="Proc. Natl. Acad. Sci. U.S.A.">
        <title>A novel lineage of myoviruses infecting cyanobacteria is widespread in the oceans.</title>
        <authorList>
            <person name="Sabehi G."/>
            <person name="Shaulov L."/>
            <person name="Silver D.H."/>
            <person name="Yanai I."/>
            <person name="Harel A."/>
            <person name="Lindell D."/>
        </authorList>
    </citation>
    <scope>NUCLEOTIDE SEQUENCE [LARGE SCALE GENOMIC DNA]</scope>
</reference>
<dbReference type="EMBL" id="JQ245707">
    <property type="protein sequence ID" value="UTS51919.1"/>
    <property type="molecule type" value="Genomic_DNA"/>
</dbReference>
<sequence>MTMSDYNQYILQALNSLRTESDVLVLYWENRLGVPNGTVASDGARIKESENNHKTLDEILDDVYTMSRNFEI</sequence>
<name>A0ACD4B121_9CAUD</name>
<keyword evidence="2" id="KW-1185">Reference proteome</keyword>
<evidence type="ECO:0000313" key="1">
    <source>
        <dbReference type="EMBL" id="UTS51919.1"/>
    </source>
</evidence>
<dbReference type="Proteomes" id="UP000007178">
    <property type="component" value="Segment"/>
</dbReference>
<evidence type="ECO:0000313" key="2">
    <source>
        <dbReference type="Proteomes" id="UP000007178"/>
    </source>
</evidence>
<protein>
    <submittedName>
        <fullName evidence="1">Virion structural protein and packaging</fullName>
    </submittedName>
</protein>
<proteinExistence type="predicted"/>